<organism evidence="2 3">
    <name type="scientific">Streptococcus sobrinus</name>
    <dbReference type="NCBI Taxonomy" id="1310"/>
    <lineage>
        <taxon>Bacteria</taxon>
        <taxon>Bacillati</taxon>
        <taxon>Bacillota</taxon>
        <taxon>Bacilli</taxon>
        <taxon>Lactobacillales</taxon>
        <taxon>Streptococcaceae</taxon>
        <taxon>Streptococcus</taxon>
    </lineage>
</organism>
<dbReference type="Proteomes" id="UP000245369">
    <property type="component" value="Chromosome"/>
</dbReference>
<dbReference type="EMBL" id="CP029490">
    <property type="protein sequence ID" value="AWN20852.1"/>
    <property type="molecule type" value="Genomic_DNA"/>
</dbReference>
<feature type="transmembrane region" description="Helical" evidence="1">
    <location>
        <begin position="195"/>
        <end position="211"/>
    </location>
</feature>
<keyword evidence="1" id="KW-0472">Membrane</keyword>
<evidence type="ECO:0000256" key="1">
    <source>
        <dbReference type="SAM" id="Phobius"/>
    </source>
</evidence>
<feature type="transmembrane region" description="Helical" evidence="1">
    <location>
        <begin position="393"/>
        <end position="413"/>
    </location>
</feature>
<keyword evidence="1" id="KW-0812">Transmembrane</keyword>
<keyword evidence="3" id="KW-1185">Reference proteome</keyword>
<dbReference type="GeneID" id="93923987"/>
<gene>
    <name evidence="2" type="ORF">DK182_05615</name>
</gene>
<dbReference type="RefSeq" id="WP_002962331.1">
    <property type="nucleotide sequence ID" value="NZ_CP029490.1"/>
</dbReference>
<protein>
    <submittedName>
        <fullName evidence="2">Oligosaccharide repeat unit polymerase</fullName>
    </submittedName>
</protein>
<feature type="transmembrane region" description="Helical" evidence="1">
    <location>
        <begin position="58"/>
        <end position="74"/>
    </location>
</feature>
<evidence type="ECO:0000313" key="2">
    <source>
        <dbReference type="EMBL" id="AWN20852.1"/>
    </source>
</evidence>
<feature type="transmembrane region" description="Helical" evidence="1">
    <location>
        <begin position="94"/>
        <end position="117"/>
    </location>
</feature>
<name>A0ABN5LIF0_9STRE</name>
<feature type="transmembrane region" description="Helical" evidence="1">
    <location>
        <begin position="419"/>
        <end position="435"/>
    </location>
</feature>
<reference evidence="2 3" key="1">
    <citation type="submission" date="2018-05" db="EMBL/GenBank/DDBJ databases">
        <title>Complete genome sequences of Streptococcus sobrinus.</title>
        <authorList>
            <person name="Sales M."/>
            <person name="Jensen P.A."/>
        </authorList>
    </citation>
    <scope>NUCLEOTIDE SEQUENCE [LARGE SCALE GENOMIC DNA]</scope>
    <source>
        <strain evidence="2 3">SL1</strain>
    </source>
</reference>
<accession>A0ABN5LIF0</accession>
<feature type="transmembrane region" description="Helical" evidence="1">
    <location>
        <begin position="218"/>
        <end position="237"/>
    </location>
</feature>
<feature type="transmembrane region" description="Helical" evidence="1">
    <location>
        <begin position="30"/>
        <end position="51"/>
    </location>
</feature>
<evidence type="ECO:0000313" key="3">
    <source>
        <dbReference type="Proteomes" id="UP000245369"/>
    </source>
</evidence>
<dbReference type="NCBIfam" id="TIGR04370">
    <property type="entry name" value="glyco_rpt_poly"/>
    <property type="match status" value="1"/>
</dbReference>
<proteinExistence type="predicted"/>
<feature type="transmembrane region" description="Helical" evidence="1">
    <location>
        <begin position="275"/>
        <end position="294"/>
    </location>
</feature>
<keyword evidence="1" id="KW-1133">Transmembrane helix</keyword>
<feature type="transmembrane region" description="Helical" evidence="1">
    <location>
        <begin position="170"/>
        <end position="189"/>
    </location>
</feature>
<feature type="transmembrane region" description="Helical" evidence="1">
    <location>
        <begin position="352"/>
        <end position="372"/>
    </location>
</feature>
<sequence>MLYIIVVIVALFAVLNFIITDGDWLDPAVIFSGVFLMQIMSCLLATSYLHLVFHVETVLILLIALSIFTLFSFWNHSKVRNSNVLEIAEQKKEFYPFMISKMITFLFIVLAVIVIYLKYKYLNSFASAYGQSGLPLSKKISLFDAITKFYPRVYKSLGVFPSSLLSNLELLVRSFAYLTAFSLVGNWIVNRKLQLQQLLYLFLFTIVIYFGGSRSGIFRLFTFMIFIFYILLIRNGANRIVLNKSVRKIIVSGVILVTVFLSTMSLFGRASSTNIFHYLFVYIGAPLYNLDSFIQTYQLPRPEHYFGSQTFWSFYSWYLPKLHMSTYKLDLPFVNYDSNYGLGNVYTTFYQFIYDFGFIGVAPLTAIFSWYYTGAYRKIRLLTNPSKVFDYRLIVYAFLFNDLFMLFFSNRFYETVTNFGNVKFLLCVFIMGMILEGKGFRIGKFNFKLKS</sequence>
<feature type="transmembrane region" description="Helical" evidence="1">
    <location>
        <begin position="249"/>
        <end position="268"/>
    </location>
</feature>